<proteinExistence type="predicted"/>
<keyword evidence="3" id="KW-0548">Nucleotidyltransferase</keyword>
<dbReference type="EMBL" id="ASGP02000001">
    <property type="protein sequence ID" value="KAH9527813.1"/>
    <property type="molecule type" value="Genomic_DNA"/>
</dbReference>
<evidence type="ECO:0000256" key="2">
    <source>
        <dbReference type="ARBA" id="ARBA00022679"/>
    </source>
</evidence>
<keyword evidence="4" id="KW-0540">Nuclease</keyword>
<dbReference type="Gene3D" id="1.10.340.70">
    <property type="match status" value="1"/>
</dbReference>
<dbReference type="CDD" id="cd00303">
    <property type="entry name" value="retropepsin_like"/>
    <property type="match status" value="1"/>
</dbReference>
<accession>A0A922LA05</accession>
<reference evidence="13" key="1">
    <citation type="submission" date="2013-05" db="EMBL/GenBank/DDBJ databases">
        <authorList>
            <person name="Yim A.K.Y."/>
            <person name="Chan T.F."/>
            <person name="Ji K.M."/>
            <person name="Liu X.Y."/>
            <person name="Zhou J.W."/>
            <person name="Li R.Q."/>
            <person name="Yang K.Y."/>
            <person name="Li J."/>
            <person name="Li M."/>
            <person name="Law P.T.W."/>
            <person name="Wu Y.L."/>
            <person name="Cai Z.L."/>
            <person name="Qin H."/>
            <person name="Bao Y."/>
            <person name="Leung R.K.K."/>
            <person name="Ng P.K.S."/>
            <person name="Zou J."/>
            <person name="Zhong X.J."/>
            <person name="Ran P.X."/>
            <person name="Zhong N.S."/>
            <person name="Liu Z.G."/>
            <person name="Tsui S.K.W."/>
        </authorList>
    </citation>
    <scope>NUCLEOTIDE SEQUENCE</scope>
    <source>
        <strain evidence="13">Derf</strain>
        <tissue evidence="13">Whole organism</tissue>
    </source>
</reference>
<keyword evidence="14" id="KW-1185">Reference proteome</keyword>
<dbReference type="SUPFAM" id="SSF50630">
    <property type="entry name" value="Acid proteases"/>
    <property type="match status" value="1"/>
</dbReference>
<dbReference type="Pfam" id="PF17921">
    <property type="entry name" value="Integrase_H2C2"/>
    <property type="match status" value="1"/>
</dbReference>
<evidence type="ECO:0000256" key="9">
    <source>
        <dbReference type="SAM" id="MobiDB-lite"/>
    </source>
</evidence>
<evidence type="ECO:0000313" key="13">
    <source>
        <dbReference type="EMBL" id="KAH9527813.1"/>
    </source>
</evidence>
<gene>
    <name evidence="13" type="ORF">DERF_001808</name>
</gene>
<evidence type="ECO:0000256" key="10">
    <source>
        <dbReference type="SAM" id="Phobius"/>
    </source>
</evidence>
<keyword evidence="6" id="KW-0378">Hydrolase</keyword>
<dbReference type="FunFam" id="3.30.70.270:FF:000020">
    <property type="entry name" value="Transposon Tf2-6 polyprotein-like Protein"/>
    <property type="match status" value="1"/>
</dbReference>
<evidence type="ECO:0000256" key="1">
    <source>
        <dbReference type="ARBA" id="ARBA00012493"/>
    </source>
</evidence>
<dbReference type="InterPro" id="IPR001584">
    <property type="entry name" value="Integrase_cat-core"/>
</dbReference>
<dbReference type="PROSITE" id="PS50878">
    <property type="entry name" value="RT_POL"/>
    <property type="match status" value="1"/>
</dbReference>
<organism evidence="13 14">
    <name type="scientific">Dermatophagoides farinae</name>
    <name type="common">American house dust mite</name>
    <dbReference type="NCBI Taxonomy" id="6954"/>
    <lineage>
        <taxon>Eukaryota</taxon>
        <taxon>Metazoa</taxon>
        <taxon>Ecdysozoa</taxon>
        <taxon>Arthropoda</taxon>
        <taxon>Chelicerata</taxon>
        <taxon>Arachnida</taxon>
        <taxon>Acari</taxon>
        <taxon>Acariformes</taxon>
        <taxon>Sarcoptiformes</taxon>
        <taxon>Astigmata</taxon>
        <taxon>Psoroptidia</taxon>
        <taxon>Analgoidea</taxon>
        <taxon>Pyroglyphidae</taxon>
        <taxon>Dermatophagoidinae</taxon>
        <taxon>Dermatophagoides</taxon>
    </lineage>
</organism>
<evidence type="ECO:0000259" key="12">
    <source>
        <dbReference type="PROSITE" id="PS50994"/>
    </source>
</evidence>
<dbReference type="GO" id="GO:0015074">
    <property type="term" value="P:DNA integration"/>
    <property type="evidence" value="ECO:0007669"/>
    <property type="project" value="InterPro"/>
</dbReference>
<dbReference type="PANTHER" id="PTHR37984">
    <property type="entry name" value="PROTEIN CBG26694"/>
    <property type="match status" value="1"/>
</dbReference>
<feature type="domain" description="Integrase catalytic" evidence="12">
    <location>
        <begin position="1332"/>
        <end position="1490"/>
    </location>
</feature>
<dbReference type="InterPro" id="IPR036397">
    <property type="entry name" value="RNaseH_sf"/>
</dbReference>
<dbReference type="InterPro" id="IPR021109">
    <property type="entry name" value="Peptidase_aspartic_dom_sf"/>
</dbReference>
<dbReference type="CDD" id="cd01647">
    <property type="entry name" value="RT_LTR"/>
    <property type="match status" value="1"/>
</dbReference>
<dbReference type="InterPro" id="IPR041588">
    <property type="entry name" value="Integrase_H2C2"/>
</dbReference>
<dbReference type="Gene3D" id="3.10.10.10">
    <property type="entry name" value="HIV Type 1 Reverse Transcriptase, subunit A, domain 1"/>
    <property type="match status" value="1"/>
</dbReference>
<dbReference type="GO" id="GO:0042575">
    <property type="term" value="C:DNA polymerase complex"/>
    <property type="evidence" value="ECO:0007669"/>
    <property type="project" value="UniProtKB-ARBA"/>
</dbReference>
<protein>
    <recommendedName>
        <fullName evidence="1">RNA-directed DNA polymerase</fullName>
        <ecNumber evidence="1">2.7.7.49</ecNumber>
    </recommendedName>
</protein>
<dbReference type="InterPro" id="IPR000477">
    <property type="entry name" value="RT_dom"/>
</dbReference>
<feature type="compositionally biased region" description="Polar residues" evidence="9">
    <location>
        <begin position="500"/>
        <end position="510"/>
    </location>
</feature>
<reference evidence="13" key="2">
    <citation type="journal article" date="2022" name="Res Sq">
        <title>Comparative Genomics Reveals Insights into the Divergent Evolution of Astigmatic Mites and Household Pest Adaptations.</title>
        <authorList>
            <person name="Xiong Q."/>
            <person name="Wan A.T.-Y."/>
            <person name="Liu X.-Y."/>
            <person name="Fung C.S.-H."/>
            <person name="Xiao X."/>
            <person name="Malainual N."/>
            <person name="Hou J."/>
            <person name="Wang L."/>
            <person name="Wang M."/>
            <person name="Yang K."/>
            <person name="Cui Y."/>
            <person name="Leung E."/>
            <person name="Nong W."/>
            <person name="Shin S.-K."/>
            <person name="Au S."/>
            <person name="Jeong K.Y."/>
            <person name="Chew F.T."/>
            <person name="Hui J."/>
            <person name="Leung T.F."/>
            <person name="Tungtrongchitr A."/>
            <person name="Zhong N."/>
            <person name="Liu Z."/>
            <person name="Tsui S."/>
        </authorList>
    </citation>
    <scope>NUCLEOTIDE SEQUENCE</scope>
    <source>
        <strain evidence="13">Derf</strain>
        <tissue evidence="13">Whole organism</tissue>
    </source>
</reference>
<dbReference type="CDD" id="cd09274">
    <property type="entry name" value="RNase_HI_RT_Ty3"/>
    <property type="match status" value="1"/>
</dbReference>
<feature type="region of interest" description="Disordered" evidence="9">
    <location>
        <begin position="479"/>
        <end position="510"/>
    </location>
</feature>
<keyword evidence="8" id="KW-0175">Coiled coil</keyword>
<feature type="coiled-coil region" evidence="8">
    <location>
        <begin position="1"/>
        <end position="28"/>
    </location>
</feature>
<feature type="transmembrane region" description="Helical" evidence="10">
    <location>
        <begin position="1671"/>
        <end position="1694"/>
    </location>
</feature>
<dbReference type="GO" id="GO:0016787">
    <property type="term" value="F:hydrolase activity"/>
    <property type="evidence" value="ECO:0007669"/>
    <property type="project" value="UniProtKB-KW"/>
</dbReference>
<dbReference type="InterPro" id="IPR043502">
    <property type="entry name" value="DNA/RNA_pol_sf"/>
</dbReference>
<evidence type="ECO:0000256" key="7">
    <source>
        <dbReference type="ARBA" id="ARBA00022918"/>
    </source>
</evidence>
<dbReference type="InterPro" id="IPR043128">
    <property type="entry name" value="Rev_trsase/Diguanyl_cyclase"/>
</dbReference>
<evidence type="ECO:0000313" key="14">
    <source>
        <dbReference type="Proteomes" id="UP000790347"/>
    </source>
</evidence>
<evidence type="ECO:0000256" key="3">
    <source>
        <dbReference type="ARBA" id="ARBA00022695"/>
    </source>
</evidence>
<dbReference type="SUPFAM" id="SSF56672">
    <property type="entry name" value="DNA/RNA polymerases"/>
    <property type="match status" value="1"/>
</dbReference>
<dbReference type="Gene3D" id="3.30.70.270">
    <property type="match status" value="2"/>
</dbReference>
<dbReference type="Pfam" id="PF17917">
    <property type="entry name" value="RT_RNaseH"/>
    <property type="match status" value="1"/>
</dbReference>
<keyword evidence="10" id="KW-1133">Transmembrane helix</keyword>
<dbReference type="InterPro" id="IPR050951">
    <property type="entry name" value="Retrovirus_Pol_polyprotein"/>
</dbReference>
<dbReference type="Pfam" id="PF00078">
    <property type="entry name" value="RVT_1"/>
    <property type="match status" value="1"/>
</dbReference>
<evidence type="ECO:0000256" key="5">
    <source>
        <dbReference type="ARBA" id="ARBA00022759"/>
    </source>
</evidence>
<comment type="caution">
    <text evidence="13">The sequence shown here is derived from an EMBL/GenBank/DDBJ whole genome shotgun (WGS) entry which is preliminary data.</text>
</comment>
<dbReference type="PANTHER" id="PTHR37984:SF5">
    <property type="entry name" value="PROTEIN NYNRIN-LIKE"/>
    <property type="match status" value="1"/>
</dbReference>
<keyword evidence="2" id="KW-0808">Transferase</keyword>
<keyword evidence="10" id="KW-0812">Transmembrane</keyword>
<dbReference type="Gene3D" id="3.30.420.10">
    <property type="entry name" value="Ribonuclease H-like superfamily/Ribonuclease H"/>
    <property type="match status" value="1"/>
</dbReference>
<dbReference type="Proteomes" id="UP000790347">
    <property type="component" value="Unassembled WGS sequence"/>
</dbReference>
<evidence type="ECO:0000259" key="11">
    <source>
        <dbReference type="PROSITE" id="PS50878"/>
    </source>
</evidence>
<dbReference type="SUPFAM" id="SSF53098">
    <property type="entry name" value="Ribonuclease H-like"/>
    <property type="match status" value="1"/>
</dbReference>
<dbReference type="InterPro" id="IPR012337">
    <property type="entry name" value="RNaseH-like_sf"/>
</dbReference>
<keyword evidence="7" id="KW-0695">RNA-directed DNA polymerase</keyword>
<dbReference type="PROSITE" id="PS50994">
    <property type="entry name" value="INTEGRASE"/>
    <property type="match status" value="1"/>
</dbReference>
<feature type="region of interest" description="Disordered" evidence="9">
    <location>
        <begin position="434"/>
        <end position="466"/>
    </location>
</feature>
<evidence type="ECO:0000256" key="4">
    <source>
        <dbReference type="ARBA" id="ARBA00022722"/>
    </source>
</evidence>
<keyword evidence="5" id="KW-0255">Endonuclease</keyword>
<dbReference type="EC" id="2.7.7.49" evidence="1"/>
<keyword evidence="10" id="KW-0472">Membrane</keyword>
<dbReference type="GO" id="GO:0004519">
    <property type="term" value="F:endonuclease activity"/>
    <property type="evidence" value="ECO:0007669"/>
    <property type="project" value="UniProtKB-KW"/>
</dbReference>
<evidence type="ECO:0000256" key="6">
    <source>
        <dbReference type="ARBA" id="ARBA00022801"/>
    </source>
</evidence>
<sequence length="2071" mass="242254">MATTKSKIKQTKEDLERLHSELQELKLEVNHPEFQKDKEYLKDRLTKLRDELAGIMALREEWSKQGLSNLPNLETGTACHLLVAEISNMIGGSVITTSFDTVGRTASVPIVTTSSITDLQLFKSKDPIASAPPSFITSQPGPSGVLQGKQSDIFTTAKIFTPKAPSTLKSIFKPILSPIIPKPTVQFQTQHTPITTSQTQLFETIDFTNPIQDGQYQETIVHSPPVYPFQYEQNLESEPRYTRPFNLKWADKVPKFDGSYLNFHSFINTFNHHVHCTDCDESGKLLILREKLDPKSLQLIAGIHEPYYMLAYNILIKHYSETHPLQQKLKAKVEELPEVRMWFQTEKMRENLAVIKDVYYVLEQSESNRSFLETEFYYIIASKFPRDAVKDLMQKFGSKLTVKQYLTNLSMYIDQNEKQQTILSKTNYMSIRSNQRQTFRQPQSSSQNPFSRNMNPNRFNRNQSTRFTKPWSYSISKQRQQYTQPKVTFPDESPNKPLSIKNNPSSSIPQITYNKNLQQDSRDKNTFQNRNQNEIRKCFFCHQDHIPIKCDKPVKEKRKILNSQKRCMRCFSSFHILNDCPLTFTCRLCKGNHNTSICENKEKYPAHKLNHIKKNEVGPTKILVRLNGHQEFALYDPGASHSFLNSEQCKYLNIPIEPYSSVVKQAVTYSKITGKVNIKVNIGEIEEDHTFYVIPKIKQIIIGIDLIDKFKIIRFPYGKMFQYLEDKIIPIKIEENIDEEEIPSMNVIQKEKINSQQPSIQKILEKYSDVFTDIGEIGQIKEDYCYINLKNNVPINLKPYRTSPHDQQLIDKQIEELLQKKLIQPSVSNYSFPIVLADKKDDGKKTRLCVDYRKLNEVTITESYPMPLIQDIENKLLDATIFTTFDISAGFHHIQMAIEDRYKTAFVTMNEHYEWIVMPFGLKNAPAIFQRIIYKILKAYGLTKFAHNYIDDIVVFSKDLKEHVQHLEEILSVFRGENIILKFSKCKFAATEINYLGHKISHNQIEPLYSNTQSIITMKAPNNLKSLRRFIGKLNFYQRFIPNRTELLAPLYKLLKKNEKFVWSDETDSAFKKVIEILSSRLVLHIFDYTKCTILITDASNIGIGAVLKQKETELDEDNTMVTIGYFSKKLHPYQENYSITEKECLAIIEALQHWHHYLYGNEFIIRTDHKPLKFINSHRNPNTRIMNWALKLSQYNYKIEYIAGKENIEADCLSRDPKFQINLLTLEQISEIQGFVSTSPPNCVMYNGLYVRYTNGRRRYYIPESFAKIMVEYFHKIQGHIGQKQTALHYSQNYYTPNQNEIIHEAVHNCSTCLQAKVPRKKLGKLSQIGPARNPFEYIHIDTIGGLTDRGTTNRYFHVAIDAFTRYVWGLYSKTQNANDFIKLYEEVRKDGIPQKIVSDRYPALSSRRFREYLQVNQTDIIYIPVTHPASNGIVERFVQTFVERVRCKKIDYPNISWYRLAEEILEEYNSTIHTVTGYTPYFLLFAEERYNDYLREPIEDIESYRSDAFVKSSMDHKRNQLYYDKRRKNWQFSIGDWVYAKIADDLNRNKLDPRYEGPFEIINRCSDVIYVLNVAGNESNTPTYPIIWRRSKHHVATEYVQAQVDIHLRSPCDTINSTWISPTKKNRSMEFEEQKIKCEEKYQRLVIQTFQKHCIPLKDKKKFKFKRNIIAFAAGVIITVIVMVATIGYAAYIKSQSGINEQSLTENELKKLDHNIHQKMVDQLILMQQEIDRLKHISSNREISSMFYAKFLQIEMLINEVFIMSSDKPISKAIFQLFENISICVDCPSDNWFLEECQFRPHQSPYESILRLYINAVKIDKEYEIIRADPFYLLVNDHLNKSNFCISKYTGSKYAIINKRTKCARNIIFEPINDHQAPFIFHSVNCKNDTNSVEAKWKAVECKAKELITPEEIVQVKSDNDFVYFYCYNQNITVQGMTYPCKNQIYRINRGQNLTINRQTVYFTKMKIDLHHIIHDDINEILNFQAFNSFNSTINLHDLSTMIEKEDTLINKIIYSYIQSYYIYIITIILIILLSITVILIFCQHNKTENYRKIIQEQYRLAAIQSSRT</sequence>
<dbReference type="GO" id="GO:0003964">
    <property type="term" value="F:RNA-directed DNA polymerase activity"/>
    <property type="evidence" value="ECO:0007669"/>
    <property type="project" value="UniProtKB-KW"/>
</dbReference>
<dbReference type="InterPro" id="IPR041373">
    <property type="entry name" value="RT_RNaseH"/>
</dbReference>
<feature type="transmembrane region" description="Helical" evidence="10">
    <location>
        <begin position="2023"/>
        <end position="2045"/>
    </location>
</feature>
<feature type="domain" description="Reverse transcriptase" evidence="11">
    <location>
        <begin position="818"/>
        <end position="1000"/>
    </location>
</feature>
<name>A0A922LA05_DERFA</name>
<dbReference type="Gene3D" id="2.40.70.10">
    <property type="entry name" value="Acid Proteases"/>
    <property type="match status" value="1"/>
</dbReference>
<dbReference type="GO" id="GO:0003676">
    <property type="term" value="F:nucleic acid binding"/>
    <property type="evidence" value="ECO:0007669"/>
    <property type="project" value="InterPro"/>
</dbReference>
<evidence type="ECO:0000256" key="8">
    <source>
        <dbReference type="SAM" id="Coils"/>
    </source>
</evidence>